<evidence type="ECO:0000256" key="1">
    <source>
        <dbReference type="ARBA" id="ARBA00034120"/>
    </source>
</evidence>
<reference evidence="3 4" key="1">
    <citation type="submission" date="2019-02" db="EMBL/GenBank/DDBJ databases">
        <title>Marinobacter halodurans sp. nov., a marine bacterium isolated from sea tidal flat.</title>
        <authorList>
            <person name="Yoo Y."/>
            <person name="Lee D.W."/>
            <person name="Kim B.S."/>
            <person name="Kim J.-J."/>
        </authorList>
    </citation>
    <scope>NUCLEOTIDE SEQUENCE [LARGE SCALE GENOMIC DNA]</scope>
    <source>
        <strain evidence="3 4">YJ-S3-2</strain>
    </source>
</reference>
<comment type="caution">
    <text evidence="3">The sequence shown here is derived from an EMBL/GenBank/DDBJ whole genome shotgun (WGS) entry which is preliminary data.</text>
</comment>
<dbReference type="InterPro" id="IPR000477">
    <property type="entry name" value="RT_dom"/>
</dbReference>
<dbReference type="PROSITE" id="PS50878">
    <property type="entry name" value="RT_POL"/>
    <property type="match status" value="1"/>
</dbReference>
<keyword evidence="3" id="KW-0808">Transferase</keyword>
<evidence type="ECO:0000313" key="3">
    <source>
        <dbReference type="EMBL" id="TBW59635.1"/>
    </source>
</evidence>
<keyword evidence="4" id="KW-1185">Reference proteome</keyword>
<keyword evidence="3" id="KW-0695">RNA-directed DNA polymerase</keyword>
<dbReference type="RefSeq" id="WP_278248690.1">
    <property type="nucleotide sequence ID" value="NZ_SJDL01000001.1"/>
</dbReference>
<organism evidence="3 4">
    <name type="scientific">Marinobacter halodurans</name>
    <dbReference type="NCBI Taxonomy" id="2528979"/>
    <lineage>
        <taxon>Bacteria</taxon>
        <taxon>Pseudomonadati</taxon>
        <taxon>Pseudomonadota</taxon>
        <taxon>Gammaproteobacteria</taxon>
        <taxon>Pseudomonadales</taxon>
        <taxon>Marinobacteraceae</taxon>
        <taxon>Marinobacter</taxon>
    </lineage>
</organism>
<dbReference type="PANTHER" id="PTHR34047:SF8">
    <property type="entry name" value="PROTEIN YKFC"/>
    <property type="match status" value="1"/>
</dbReference>
<dbReference type="InterPro" id="IPR043502">
    <property type="entry name" value="DNA/RNA_pol_sf"/>
</dbReference>
<dbReference type="Pfam" id="PF08388">
    <property type="entry name" value="GIIM"/>
    <property type="match status" value="1"/>
</dbReference>
<dbReference type="PANTHER" id="PTHR34047">
    <property type="entry name" value="NUCLEAR INTRON MATURASE 1, MITOCHONDRIAL-RELATED"/>
    <property type="match status" value="1"/>
</dbReference>
<protein>
    <submittedName>
        <fullName evidence="3">Group II intron reverse transcriptase/maturase</fullName>
    </submittedName>
</protein>
<dbReference type="InterPro" id="IPR051083">
    <property type="entry name" value="GrpII_Intron_Splice-Mob/Def"/>
</dbReference>
<dbReference type="InterPro" id="IPR013597">
    <property type="entry name" value="Mat_intron_G2"/>
</dbReference>
<feature type="non-terminal residue" evidence="3">
    <location>
        <position position="1"/>
    </location>
</feature>
<keyword evidence="3" id="KW-0548">Nucleotidyltransferase</keyword>
<comment type="similarity">
    <text evidence="1">Belongs to the bacterial reverse transcriptase family.</text>
</comment>
<evidence type="ECO:0000259" key="2">
    <source>
        <dbReference type="PROSITE" id="PS50878"/>
    </source>
</evidence>
<gene>
    <name evidence="3" type="ORF">EZI54_01405</name>
</gene>
<proteinExistence type="inferred from homology"/>
<dbReference type="EMBL" id="SJDL01000001">
    <property type="protein sequence ID" value="TBW59635.1"/>
    <property type="molecule type" value="Genomic_DNA"/>
</dbReference>
<accession>A0ABY1ZT50</accession>
<sequence length="205" mass="23912">RFCRYADDCNIYVRSERAGHRVMASLTHFLKARLRLTVNAAKSAVDRPWRRSFLGYSVSWHKQVRLRIAPKSLKAYMAKLRPLLKRSRGQSLTTTIRNLNPVLRGWANYYRLPASKRSVMALDGWIRRRLRLILWQQWKRAHTRARNLMRLGLSEPRAWTSATNGRGSWWNSGASHMNAALPKKVFDRLSLVSLLDTINRLQSQS</sequence>
<name>A0ABY1ZT50_9GAMM</name>
<dbReference type="SUPFAM" id="SSF56672">
    <property type="entry name" value="DNA/RNA polymerases"/>
    <property type="match status" value="1"/>
</dbReference>
<evidence type="ECO:0000313" key="4">
    <source>
        <dbReference type="Proteomes" id="UP000313645"/>
    </source>
</evidence>
<feature type="domain" description="Reverse transcriptase" evidence="2">
    <location>
        <begin position="1"/>
        <end position="58"/>
    </location>
</feature>
<dbReference type="Proteomes" id="UP000313645">
    <property type="component" value="Unassembled WGS sequence"/>
</dbReference>
<dbReference type="GO" id="GO:0003964">
    <property type="term" value="F:RNA-directed DNA polymerase activity"/>
    <property type="evidence" value="ECO:0007669"/>
    <property type="project" value="UniProtKB-KW"/>
</dbReference>